<protein>
    <submittedName>
        <fullName evidence="2">Uncharacterized protein</fullName>
    </submittedName>
</protein>
<dbReference type="EMBL" id="AMZH03018849">
    <property type="protein sequence ID" value="RRT41109.1"/>
    <property type="molecule type" value="Genomic_DNA"/>
</dbReference>
<feature type="compositionally biased region" description="Basic and acidic residues" evidence="1">
    <location>
        <begin position="27"/>
        <end position="42"/>
    </location>
</feature>
<organism evidence="2 3">
    <name type="scientific">Ensete ventricosum</name>
    <name type="common">Abyssinian banana</name>
    <name type="synonym">Musa ensete</name>
    <dbReference type="NCBI Taxonomy" id="4639"/>
    <lineage>
        <taxon>Eukaryota</taxon>
        <taxon>Viridiplantae</taxon>
        <taxon>Streptophyta</taxon>
        <taxon>Embryophyta</taxon>
        <taxon>Tracheophyta</taxon>
        <taxon>Spermatophyta</taxon>
        <taxon>Magnoliopsida</taxon>
        <taxon>Liliopsida</taxon>
        <taxon>Zingiberales</taxon>
        <taxon>Musaceae</taxon>
        <taxon>Ensete</taxon>
    </lineage>
</organism>
<comment type="caution">
    <text evidence="2">The sequence shown here is derived from an EMBL/GenBank/DDBJ whole genome shotgun (WGS) entry which is preliminary data.</text>
</comment>
<accession>A0A426XNN3</accession>
<feature type="region of interest" description="Disordered" evidence="1">
    <location>
        <begin position="93"/>
        <end position="112"/>
    </location>
</feature>
<reference evidence="2 3" key="1">
    <citation type="journal article" date="2014" name="Agronomy (Basel)">
        <title>A Draft Genome Sequence for Ensete ventricosum, the Drought-Tolerant Tree Against Hunger.</title>
        <authorList>
            <person name="Harrison J."/>
            <person name="Moore K.A."/>
            <person name="Paszkiewicz K."/>
            <person name="Jones T."/>
            <person name="Grant M."/>
            <person name="Ambacheew D."/>
            <person name="Muzemil S."/>
            <person name="Studholme D.J."/>
        </authorList>
    </citation>
    <scope>NUCLEOTIDE SEQUENCE [LARGE SCALE GENOMIC DNA]</scope>
</reference>
<evidence type="ECO:0000313" key="2">
    <source>
        <dbReference type="EMBL" id="RRT41109.1"/>
    </source>
</evidence>
<evidence type="ECO:0000256" key="1">
    <source>
        <dbReference type="SAM" id="MobiDB-lite"/>
    </source>
</evidence>
<name>A0A426XNN3_ENSVE</name>
<dbReference type="Proteomes" id="UP000287651">
    <property type="component" value="Unassembled WGS sequence"/>
</dbReference>
<dbReference type="AlphaFoldDB" id="A0A426XNN3"/>
<evidence type="ECO:0000313" key="3">
    <source>
        <dbReference type="Proteomes" id="UP000287651"/>
    </source>
</evidence>
<feature type="region of interest" description="Disordered" evidence="1">
    <location>
        <begin position="17"/>
        <end position="53"/>
    </location>
</feature>
<gene>
    <name evidence="2" type="ORF">B296_00047639</name>
</gene>
<sequence length="112" mass="11695">MRRYELTQVSPSVDCITWCRDSSSSSKGERGIEEAQRRETKGGGEGGPYHSDVGVVAETGLADDGEVGTLPSVGLGVSQQPMRHGVAGITKEGGERIQDGAEPNTGMGYAVV</sequence>
<proteinExistence type="predicted"/>